<dbReference type="KEGG" id="afx:JZ786_08005"/>
<keyword evidence="11" id="KW-1185">Reference proteome</keyword>
<dbReference type="EMBL" id="CP071182">
    <property type="protein sequence ID" value="QSO48881.1"/>
    <property type="molecule type" value="Genomic_DNA"/>
</dbReference>
<dbReference type="Pfam" id="PF13086">
    <property type="entry name" value="AAA_11"/>
    <property type="match status" value="1"/>
</dbReference>
<feature type="domain" description="DNA2/NAM7 helicase-like C-terminal" evidence="8">
    <location>
        <begin position="1193"/>
        <end position="1367"/>
    </location>
</feature>
<evidence type="ECO:0000259" key="8">
    <source>
        <dbReference type="Pfam" id="PF13087"/>
    </source>
</evidence>
<keyword evidence="4" id="KW-0347">Helicase</keyword>
<dbReference type="PANTHER" id="PTHR43788">
    <property type="entry name" value="DNA2/NAM7 HELICASE FAMILY MEMBER"/>
    <property type="match status" value="1"/>
</dbReference>
<keyword evidence="2" id="KW-0547">Nucleotide-binding</keyword>
<accession>A0A9X7W183</accession>
<keyword evidence="3" id="KW-0378">Hydrolase</keyword>
<evidence type="ECO:0000256" key="4">
    <source>
        <dbReference type="ARBA" id="ARBA00022806"/>
    </source>
</evidence>
<gene>
    <name evidence="10" type="ORF">JZ786_08005</name>
</gene>
<dbReference type="InterPro" id="IPR041679">
    <property type="entry name" value="DNA2/NAM7-like_C"/>
</dbReference>
<evidence type="ECO:0000256" key="6">
    <source>
        <dbReference type="SAM" id="Coils"/>
    </source>
</evidence>
<dbReference type="Gene3D" id="3.40.960.10">
    <property type="entry name" value="VSR Endonuclease"/>
    <property type="match status" value="1"/>
</dbReference>
<reference evidence="10 11" key="1">
    <citation type="submission" date="2021-02" db="EMBL/GenBank/DDBJ databases">
        <title>Alicyclobacillus curvatus sp. nov. and Alicyclobacillus mengziensis sp. nov., two acidophilic bacteria isolated from acid mine drainage.</title>
        <authorList>
            <person name="Huang Y."/>
        </authorList>
    </citation>
    <scope>NUCLEOTIDE SEQUENCE [LARGE SCALE GENOMIC DNA]</scope>
    <source>
        <strain evidence="10 11">S30H14</strain>
    </source>
</reference>
<feature type="domain" description="DNA2/NAM7 helicase helicase" evidence="7">
    <location>
        <begin position="412"/>
        <end position="538"/>
    </location>
</feature>
<keyword evidence="5" id="KW-0067">ATP-binding</keyword>
<dbReference type="Gene3D" id="3.40.50.300">
    <property type="entry name" value="P-loop containing nucleotide triphosphate hydrolases"/>
    <property type="match status" value="3"/>
</dbReference>
<dbReference type="GO" id="GO:0043139">
    <property type="term" value="F:5'-3' DNA helicase activity"/>
    <property type="evidence" value="ECO:0007669"/>
    <property type="project" value="TreeGrafter"/>
</dbReference>
<dbReference type="InterPro" id="IPR041677">
    <property type="entry name" value="DNA2/NAM7_AAA_11"/>
</dbReference>
<dbReference type="Proteomes" id="UP000663505">
    <property type="component" value="Chromosome"/>
</dbReference>
<dbReference type="GO" id="GO:0016787">
    <property type="term" value="F:hydrolase activity"/>
    <property type="evidence" value="ECO:0007669"/>
    <property type="project" value="UniProtKB-KW"/>
</dbReference>
<evidence type="ECO:0000259" key="7">
    <source>
        <dbReference type="Pfam" id="PF13086"/>
    </source>
</evidence>
<evidence type="ECO:0000256" key="5">
    <source>
        <dbReference type="ARBA" id="ARBA00022840"/>
    </source>
</evidence>
<feature type="domain" description="Restriction endonuclease type II-like" evidence="9">
    <location>
        <begin position="1409"/>
        <end position="1501"/>
    </location>
</feature>
<dbReference type="InterPro" id="IPR047187">
    <property type="entry name" value="SF1_C_Upf1"/>
</dbReference>
<dbReference type="CDD" id="cd18808">
    <property type="entry name" value="SF1_C_Upf1"/>
    <property type="match status" value="1"/>
</dbReference>
<dbReference type="InterPro" id="IPR027417">
    <property type="entry name" value="P-loop_NTPase"/>
</dbReference>
<dbReference type="Pfam" id="PF18741">
    <property type="entry name" value="MTES_1575"/>
    <property type="match status" value="1"/>
</dbReference>
<dbReference type="Pfam" id="PF13087">
    <property type="entry name" value="AAA_12"/>
    <property type="match status" value="1"/>
</dbReference>
<dbReference type="PANTHER" id="PTHR43788:SF8">
    <property type="entry name" value="DNA-BINDING PROTEIN SMUBP-2"/>
    <property type="match status" value="1"/>
</dbReference>
<comment type="similarity">
    <text evidence="1">Belongs to the DNA2/NAM7 helicase family.</text>
</comment>
<protein>
    <submittedName>
        <fullName evidence="10">AAA family ATPase</fullName>
    </submittedName>
</protein>
<dbReference type="InterPro" id="IPR049468">
    <property type="entry name" value="Restrct_endonuc-II-like_dom"/>
</dbReference>
<name>A0A9X7W183_9BACL</name>
<feature type="coiled-coil region" evidence="6">
    <location>
        <begin position="518"/>
        <end position="545"/>
    </location>
</feature>
<dbReference type="InterPro" id="IPR011335">
    <property type="entry name" value="Restrct_endonuc-II-like"/>
</dbReference>
<evidence type="ECO:0000256" key="3">
    <source>
        <dbReference type="ARBA" id="ARBA00022801"/>
    </source>
</evidence>
<dbReference type="GO" id="GO:0005524">
    <property type="term" value="F:ATP binding"/>
    <property type="evidence" value="ECO:0007669"/>
    <property type="project" value="UniProtKB-KW"/>
</dbReference>
<evidence type="ECO:0000256" key="1">
    <source>
        <dbReference type="ARBA" id="ARBA00007913"/>
    </source>
</evidence>
<sequence>MKSPALSSERAKLTQVYQYLQALDQMRNPVKTRIEQQLWSLWLKEMPNHDCIQVERRERPENGFDVPGVDVPGVDVPDVDTLNVDTLNVDTVEPDDTDADFEATEILDDDPSYFLKVRRPALTECPNPPLRIMDWLKDGWHQVSARVEVTESIEDVDENGQKVVVHFKDDPLRVEAYKRWSNEREEWLVLERPVRQVMSIFEALYALHNQMERESEQVDLILGEGILSFPQNSGDPIYHPVLLQQVELHFDASIPEFTLTESDRAPELYTALLRTLPDLQASAVSELLADLNDKAYHPLGGVETSGFLKRIVTQISPFGAFFEAPLSAPNNTKNPKIVRDPLLFLRKRTLGYAVALERILEDLKQDGELPDSVLNLVGVETPRETVKGTGDEATTIDVNGDDERVLLSKEANAEQLQIALRLESNGAVLVQGPPGTGKTHTIANLLGHLLAQGKSVLVTSHTAKALRVLREKVVKPLQPLCVSVLENDSESRKQMEDSVDAIAERLSTLDAMTLNTQAAVLTKQRSELRSSLRELKSQLLLARQDEYRPVVVAGESFEPAQAARKVSAENEEHAWIPGPVERGAPLPLTVSELTELYATNEQLKPAAEQELNQKLPAPESLLSPPLFEQLARTRERLKSFDLSQGAGLWSETPPEQTVDTLEGLIKQATTVAKALEGNAPWQMSALMAGKEGGVLRFAWDEFVTEIESVYDQSVLAQPHFLKHGIEVSREMDLQASAQTANEIVAHLRSGGKLNGLKLFTKREWKHFIEKTKVDGQPPVTLEHFEALQAWMELRIARDRLKARWQRQMTDLGGPDVASLTDRPEEVARQFIHLMTQKLDWHEKQWIPFENALKEQCLDVDSLMDEVDEVLAPNAELVRLSKLLTEALLPALQRQADRLAWAETDAKLQNLERTLTEAMHLAPGSNVVTDIHRAVADVDTKSYHQAYTELVQVHAMTALYERRSELLQKLTPAAPAFAGAIRNRSGIHGQGTLPGDPHQAWLWRQLSAELDNRARTSMDELQAKIADRSRKLREVTASLVEKKAWSAQVERTTLAQRQALMGWKTLIKKAGKGTGIRAPRLLAEARKLMPTCQTAVPVWIMPLSRVIENFVPGQNHFDVVIIDEASQADVMALTGLYFGNQVLVVGDDEQVSPDAVGQKVEEVQRLIDTYLTEIPNASIYDGKSSIYDLAKTSFPEVQLREHFRSVAPIIQFSNHLSYGGDIKPLRDDSQVILRPPTVPYRVQGATSTNKVNQQEALAIASLLTAATEHEAYRDATFGVISLLGDEQAMLIDSLLRRYLSATLYQKRLIRCGNSAQFQGDERDVMFLSVVHAPSGDGPLRMLSDPDNRTRKRYNVAASRARDQLWVVHSVDPHLDLKEGDLRRRLILHAMDPYQYTRQLEQLVERTESEFERLVLSRLVNAGYRVKPQWSVGAYRIDMVVEGGGKRLAVECDGDRWHPPEKLADDMARQAILERLGWRFVRIRGSQFFRNPDLAMRPVYERLEALGIPPEGIPPAGMAKDGQRHDQRHNVQELRDTENDIQHGPQDTRSGMEIKDWVIRRAAELRREWSNVAQSVPMVLEGADGTQLARTAD</sequence>
<dbReference type="SUPFAM" id="SSF52980">
    <property type="entry name" value="Restriction endonuclease-like"/>
    <property type="match status" value="1"/>
</dbReference>
<keyword evidence="6" id="KW-0175">Coiled coil</keyword>
<proteinExistence type="inferred from homology"/>
<organism evidence="10 11">
    <name type="scientific">Alicyclobacillus mengziensis</name>
    <dbReference type="NCBI Taxonomy" id="2931921"/>
    <lineage>
        <taxon>Bacteria</taxon>
        <taxon>Bacillati</taxon>
        <taxon>Bacillota</taxon>
        <taxon>Bacilli</taxon>
        <taxon>Bacillales</taxon>
        <taxon>Alicyclobacillaceae</taxon>
        <taxon>Alicyclobacillus</taxon>
    </lineage>
</organism>
<evidence type="ECO:0000259" key="9">
    <source>
        <dbReference type="Pfam" id="PF18741"/>
    </source>
</evidence>
<dbReference type="RefSeq" id="WP_206658193.1">
    <property type="nucleotide sequence ID" value="NZ_CP071182.1"/>
</dbReference>
<evidence type="ECO:0000313" key="10">
    <source>
        <dbReference type="EMBL" id="QSO48881.1"/>
    </source>
</evidence>
<dbReference type="SUPFAM" id="SSF52540">
    <property type="entry name" value="P-loop containing nucleoside triphosphate hydrolases"/>
    <property type="match status" value="1"/>
</dbReference>
<evidence type="ECO:0000256" key="2">
    <source>
        <dbReference type="ARBA" id="ARBA00022741"/>
    </source>
</evidence>
<dbReference type="InterPro" id="IPR050534">
    <property type="entry name" value="Coronavir_polyprotein_1ab"/>
</dbReference>
<evidence type="ECO:0000313" key="11">
    <source>
        <dbReference type="Proteomes" id="UP000663505"/>
    </source>
</evidence>